<dbReference type="AlphaFoldDB" id="A0A6J1QQQ3"/>
<sequence>MGIENWGLGKSIVLNISLSLITSCNQNFHNIRYENVGVSWCLEMINSKSTERINASHYCVQNILYTYRDKNNKSDTKLNKTLCEAHKKELIDTILSYLLNWLALVSGNYEQHVYKKSQRVSLLCTEYIVHLQRQE</sequence>
<dbReference type="Proteomes" id="UP000504618">
    <property type="component" value="Unplaced"/>
</dbReference>
<dbReference type="OrthoDB" id="199930at2759"/>
<accession>A0A6J1QQQ3</accession>
<evidence type="ECO:0000313" key="2">
    <source>
        <dbReference type="RefSeq" id="XP_024884802.1"/>
    </source>
</evidence>
<reference evidence="2" key="1">
    <citation type="submission" date="2025-08" db="UniProtKB">
        <authorList>
            <consortium name="RefSeq"/>
        </authorList>
    </citation>
    <scope>IDENTIFICATION</scope>
    <source>
        <tissue evidence="2">Whole body</tissue>
    </source>
</reference>
<organism evidence="1 2">
    <name type="scientific">Temnothorax curvispinosus</name>
    <dbReference type="NCBI Taxonomy" id="300111"/>
    <lineage>
        <taxon>Eukaryota</taxon>
        <taxon>Metazoa</taxon>
        <taxon>Ecdysozoa</taxon>
        <taxon>Arthropoda</taxon>
        <taxon>Hexapoda</taxon>
        <taxon>Insecta</taxon>
        <taxon>Pterygota</taxon>
        <taxon>Neoptera</taxon>
        <taxon>Endopterygota</taxon>
        <taxon>Hymenoptera</taxon>
        <taxon>Apocrita</taxon>
        <taxon>Aculeata</taxon>
        <taxon>Formicoidea</taxon>
        <taxon>Formicidae</taxon>
        <taxon>Myrmicinae</taxon>
        <taxon>Temnothorax</taxon>
    </lineage>
</organism>
<protein>
    <submittedName>
        <fullName evidence="2">Uncharacterized protein LOC112462940</fullName>
    </submittedName>
</protein>
<proteinExistence type="predicted"/>
<name>A0A6J1QQQ3_9HYME</name>
<gene>
    <name evidence="2" type="primary">LOC112462940</name>
</gene>
<evidence type="ECO:0000313" key="1">
    <source>
        <dbReference type="Proteomes" id="UP000504618"/>
    </source>
</evidence>
<dbReference type="RefSeq" id="XP_024884802.1">
    <property type="nucleotide sequence ID" value="XM_025029034.1"/>
</dbReference>
<dbReference type="GeneID" id="112462940"/>
<dbReference type="Gene3D" id="1.25.10.10">
    <property type="entry name" value="Leucine-rich Repeat Variant"/>
    <property type="match status" value="1"/>
</dbReference>
<dbReference type="InterPro" id="IPR011989">
    <property type="entry name" value="ARM-like"/>
</dbReference>
<keyword evidence="1" id="KW-1185">Reference proteome</keyword>